<accession>A0A2A4FXH5</accession>
<name>A0A2A4FXH5_9SPHN</name>
<dbReference type="OrthoDB" id="7432673at2"/>
<reference evidence="1 2" key="1">
    <citation type="submission" date="2017-09" db="EMBL/GenBank/DDBJ databases">
        <title>The Catabolism of 3,6-Dichlorosalicylic acid is Initiated by the Cytochrome P450 Monooxygenase DsmABC in Rhizorhabdus dicambivorans Ndbn-20.</title>
        <authorList>
            <person name="Na L."/>
        </authorList>
    </citation>
    <scope>NUCLEOTIDE SEQUENCE [LARGE SCALE GENOMIC DNA]</scope>
    <source>
        <strain evidence="1 2">Ndbn-20m</strain>
    </source>
</reference>
<organism evidence="1 2">
    <name type="scientific">Rhizorhabdus dicambivorans</name>
    <dbReference type="NCBI Taxonomy" id="1850238"/>
    <lineage>
        <taxon>Bacteria</taxon>
        <taxon>Pseudomonadati</taxon>
        <taxon>Pseudomonadota</taxon>
        <taxon>Alphaproteobacteria</taxon>
        <taxon>Sphingomonadales</taxon>
        <taxon>Sphingomonadaceae</taxon>
        <taxon>Rhizorhabdus</taxon>
    </lineage>
</organism>
<comment type="caution">
    <text evidence="1">The sequence shown here is derived from an EMBL/GenBank/DDBJ whole genome shotgun (WGS) entry which is preliminary data.</text>
</comment>
<gene>
    <name evidence="1" type="ORF">COO09_08710</name>
</gene>
<keyword evidence="2" id="KW-1185">Reference proteome</keyword>
<dbReference type="KEGG" id="rdi:CMV14_04575"/>
<dbReference type="AlphaFoldDB" id="A0A2A4FXH5"/>
<dbReference type="RefSeq" id="WP_066959361.1">
    <property type="nucleotide sequence ID" value="NZ_CP023449.1"/>
</dbReference>
<dbReference type="EMBL" id="NWUF01000006">
    <property type="protein sequence ID" value="PCE42890.1"/>
    <property type="molecule type" value="Genomic_DNA"/>
</dbReference>
<evidence type="ECO:0000313" key="2">
    <source>
        <dbReference type="Proteomes" id="UP000218934"/>
    </source>
</evidence>
<dbReference type="Proteomes" id="UP000218934">
    <property type="component" value="Unassembled WGS sequence"/>
</dbReference>
<protein>
    <submittedName>
        <fullName evidence="1">Uncharacterized protein</fullName>
    </submittedName>
</protein>
<evidence type="ECO:0000313" key="1">
    <source>
        <dbReference type="EMBL" id="PCE42890.1"/>
    </source>
</evidence>
<proteinExistence type="predicted"/>
<sequence length="97" mass="10907">MNEMRSPEADDPDACLPVDFMTRTSEILMEQSLTLNEMFLELTRSAVEHQHQWPGATKDYVRLALRAQANCRASLTAMAHVERTIRARDAGADTDGE</sequence>